<evidence type="ECO:0000256" key="1">
    <source>
        <dbReference type="SAM" id="Phobius"/>
    </source>
</evidence>
<dbReference type="EMBL" id="LUTU01000005">
    <property type="protein sequence ID" value="OAJ68658.1"/>
    <property type="molecule type" value="Genomic_DNA"/>
</dbReference>
<evidence type="ECO:0000313" key="2">
    <source>
        <dbReference type="EMBL" id="OAJ68658.1"/>
    </source>
</evidence>
<evidence type="ECO:0000313" key="3">
    <source>
        <dbReference type="Proteomes" id="UP000077786"/>
    </source>
</evidence>
<organism evidence="2 3">
    <name type="scientific">Gluconobacter cerinus</name>
    <dbReference type="NCBI Taxonomy" id="38307"/>
    <lineage>
        <taxon>Bacteria</taxon>
        <taxon>Pseudomonadati</taxon>
        <taxon>Pseudomonadota</taxon>
        <taxon>Alphaproteobacteria</taxon>
        <taxon>Acetobacterales</taxon>
        <taxon>Acetobacteraceae</taxon>
        <taxon>Gluconobacter</taxon>
    </lineage>
</organism>
<dbReference type="OrthoDB" id="7509319at2"/>
<dbReference type="Proteomes" id="UP000077786">
    <property type="component" value="Unassembled WGS sequence"/>
</dbReference>
<dbReference type="AlphaFoldDB" id="A0A1B6VNM3"/>
<dbReference type="RefSeq" id="WP_064274103.1">
    <property type="nucleotide sequence ID" value="NZ_LUTU01000005.1"/>
</dbReference>
<feature type="transmembrane region" description="Helical" evidence="1">
    <location>
        <begin position="52"/>
        <end position="72"/>
    </location>
</feature>
<reference evidence="2 3" key="1">
    <citation type="submission" date="2016-03" db="EMBL/GenBank/DDBJ databases">
        <title>Draft genome sequence of Gluconobacter cerinus strain CECT 9110.</title>
        <authorList>
            <person name="Sainz F."/>
            <person name="Mas A."/>
            <person name="Torija M.J."/>
        </authorList>
    </citation>
    <scope>NUCLEOTIDE SEQUENCE [LARGE SCALE GENOMIC DNA]</scope>
    <source>
        <strain evidence="2 3">CECT 9110</strain>
    </source>
</reference>
<name>A0A1B6VNM3_9PROT</name>
<protein>
    <recommendedName>
        <fullName evidence="4">Iron uptake protein</fullName>
    </recommendedName>
</protein>
<evidence type="ECO:0008006" key="4">
    <source>
        <dbReference type="Google" id="ProtNLM"/>
    </source>
</evidence>
<gene>
    <name evidence="2" type="ORF">A0123_01366</name>
</gene>
<feature type="transmembrane region" description="Helical" evidence="1">
    <location>
        <begin position="78"/>
        <end position="95"/>
    </location>
</feature>
<proteinExistence type="predicted"/>
<dbReference type="PATRIC" id="fig|38307.3.peg.1402"/>
<keyword evidence="1" id="KW-1133">Transmembrane helix</keyword>
<accession>A0A1B6VNM3</accession>
<keyword evidence="1" id="KW-0472">Membrane</keyword>
<comment type="caution">
    <text evidence="2">The sequence shown here is derived from an EMBL/GenBank/DDBJ whole genome shotgun (WGS) entry which is preliminary data.</text>
</comment>
<sequence>MTSTPVMLSSRNWFPKASAGFILGLTLSFALMGILGLLTHVDGQPRAVSSQFLMWLVVPVWTGVLGTCFLFRSGWRAWGTLGIANAVLWIIYMGVRSMMS</sequence>
<feature type="transmembrane region" description="Helical" evidence="1">
    <location>
        <begin position="20"/>
        <end position="40"/>
    </location>
</feature>
<keyword evidence="1" id="KW-0812">Transmembrane</keyword>